<accession>A0A4C2A782</accession>
<dbReference type="EMBL" id="BGZK01002826">
    <property type="protein sequence ID" value="GBP96721.1"/>
    <property type="molecule type" value="Genomic_DNA"/>
</dbReference>
<protein>
    <submittedName>
        <fullName evidence="1">Uncharacterized protein</fullName>
    </submittedName>
</protein>
<evidence type="ECO:0000313" key="2">
    <source>
        <dbReference type="Proteomes" id="UP000299102"/>
    </source>
</evidence>
<name>A0A4C2A782_EUMVA</name>
<reference evidence="1 2" key="1">
    <citation type="journal article" date="2019" name="Commun. Biol.">
        <title>The bagworm genome reveals a unique fibroin gene that provides high tensile strength.</title>
        <authorList>
            <person name="Kono N."/>
            <person name="Nakamura H."/>
            <person name="Ohtoshi R."/>
            <person name="Tomita M."/>
            <person name="Numata K."/>
            <person name="Arakawa K."/>
        </authorList>
    </citation>
    <scope>NUCLEOTIDE SEQUENCE [LARGE SCALE GENOMIC DNA]</scope>
</reference>
<organism evidence="1 2">
    <name type="scientific">Eumeta variegata</name>
    <name type="common">Bagworm moth</name>
    <name type="synonym">Eumeta japonica</name>
    <dbReference type="NCBI Taxonomy" id="151549"/>
    <lineage>
        <taxon>Eukaryota</taxon>
        <taxon>Metazoa</taxon>
        <taxon>Ecdysozoa</taxon>
        <taxon>Arthropoda</taxon>
        <taxon>Hexapoda</taxon>
        <taxon>Insecta</taxon>
        <taxon>Pterygota</taxon>
        <taxon>Neoptera</taxon>
        <taxon>Endopterygota</taxon>
        <taxon>Lepidoptera</taxon>
        <taxon>Glossata</taxon>
        <taxon>Ditrysia</taxon>
        <taxon>Tineoidea</taxon>
        <taxon>Psychidae</taxon>
        <taxon>Oiketicinae</taxon>
        <taxon>Eumeta</taxon>
    </lineage>
</organism>
<proteinExistence type="predicted"/>
<sequence>MQVVTSTWVSRVLKLPTNAFPATSSDAWHATSDTSKVIEASSTSSHRQSPIEHLIRNLVPFSILNPPGLELQNRAEQKNRVCSQFAYDLEFAIVNSSQAKKVVKRRRPPLGHSGMFSTVKAPLCSRVFPASETMSHVKNEF</sequence>
<gene>
    <name evidence="1" type="ORF">EVAR_5399_1</name>
</gene>
<evidence type="ECO:0000313" key="1">
    <source>
        <dbReference type="EMBL" id="GBP96721.1"/>
    </source>
</evidence>
<comment type="caution">
    <text evidence="1">The sequence shown here is derived from an EMBL/GenBank/DDBJ whole genome shotgun (WGS) entry which is preliminary data.</text>
</comment>
<dbReference type="AlphaFoldDB" id="A0A4C2A782"/>
<dbReference type="Proteomes" id="UP000299102">
    <property type="component" value="Unassembled WGS sequence"/>
</dbReference>
<keyword evidence="2" id="KW-1185">Reference proteome</keyword>